<keyword evidence="3" id="KW-1185">Reference proteome</keyword>
<organism evidence="2 3">
    <name type="scientific">Ilyodon furcidens</name>
    <name type="common">goldbreast splitfin</name>
    <dbReference type="NCBI Taxonomy" id="33524"/>
    <lineage>
        <taxon>Eukaryota</taxon>
        <taxon>Metazoa</taxon>
        <taxon>Chordata</taxon>
        <taxon>Craniata</taxon>
        <taxon>Vertebrata</taxon>
        <taxon>Euteleostomi</taxon>
        <taxon>Actinopterygii</taxon>
        <taxon>Neopterygii</taxon>
        <taxon>Teleostei</taxon>
        <taxon>Neoteleostei</taxon>
        <taxon>Acanthomorphata</taxon>
        <taxon>Ovalentaria</taxon>
        <taxon>Atherinomorphae</taxon>
        <taxon>Cyprinodontiformes</taxon>
        <taxon>Goodeidae</taxon>
        <taxon>Ilyodon</taxon>
    </lineage>
</organism>
<evidence type="ECO:0000313" key="3">
    <source>
        <dbReference type="Proteomes" id="UP001482620"/>
    </source>
</evidence>
<proteinExistence type="predicted"/>
<dbReference type="Proteomes" id="UP001482620">
    <property type="component" value="Unassembled WGS sequence"/>
</dbReference>
<dbReference type="EMBL" id="JAHRIQ010078222">
    <property type="protein sequence ID" value="MEQ2246373.1"/>
    <property type="molecule type" value="Genomic_DNA"/>
</dbReference>
<evidence type="ECO:0000256" key="1">
    <source>
        <dbReference type="SAM" id="MobiDB-lite"/>
    </source>
</evidence>
<feature type="compositionally biased region" description="Polar residues" evidence="1">
    <location>
        <begin position="99"/>
        <end position="110"/>
    </location>
</feature>
<feature type="compositionally biased region" description="Polar residues" evidence="1">
    <location>
        <begin position="34"/>
        <end position="43"/>
    </location>
</feature>
<name>A0ABV0UQF9_9TELE</name>
<gene>
    <name evidence="2" type="ORF">ILYODFUR_037829</name>
</gene>
<feature type="compositionally biased region" description="Basic and acidic residues" evidence="1">
    <location>
        <begin position="88"/>
        <end position="97"/>
    </location>
</feature>
<feature type="compositionally biased region" description="Basic and acidic residues" evidence="1">
    <location>
        <begin position="143"/>
        <end position="159"/>
    </location>
</feature>
<sequence>MAAERTEETTALSGESDVPPSESNEADGEKKKNGSTVPETEQAVSAAEPKMEDVDAEADEKKPTAADKAAKEVGNEDAAPTVTQEITSAHEEPERRPQSLPSLGDSNNLPNGEITMKDLKEEQDDDSRSSGIDCDKSTSASEDGEKSSGSDLGDKRRSSVEVSSSDGEPLSRLDSEDRFVLMDRL</sequence>
<feature type="region of interest" description="Disordered" evidence="1">
    <location>
        <begin position="1"/>
        <end position="185"/>
    </location>
</feature>
<protein>
    <submittedName>
        <fullName evidence="2">Uncharacterized protein</fullName>
    </submittedName>
</protein>
<feature type="compositionally biased region" description="Basic and acidic residues" evidence="1">
    <location>
        <begin position="49"/>
        <end position="74"/>
    </location>
</feature>
<evidence type="ECO:0000313" key="2">
    <source>
        <dbReference type="EMBL" id="MEQ2246373.1"/>
    </source>
</evidence>
<comment type="caution">
    <text evidence="2">The sequence shown here is derived from an EMBL/GenBank/DDBJ whole genome shotgun (WGS) entry which is preliminary data.</text>
</comment>
<feature type="compositionally biased region" description="Basic and acidic residues" evidence="1">
    <location>
        <begin position="169"/>
        <end position="185"/>
    </location>
</feature>
<reference evidence="2 3" key="1">
    <citation type="submission" date="2021-06" db="EMBL/GenBank/DDBJ databases">
        <authorList>
            <person name="Palmer J.M."/>
        </authorList>
    </citation>
    <scope>NUCLEOTIDE SEQUENCE [LARGE SCALE GENOMIC DNA]</scope>
    <source>
        <strain evidence="3">if_2019</strain>
        <tissue evidence="2">Muscle</tissue>
    </source>
</reference>
<accession>A0ABV0UQF9</accession>